<dbReference type="PANTHER" id="PTHR33938:SF15">
    <property type="entry name" value="FERULOYL ESTERASE B-RELATED"/>
    <property type="match status" value="1"/>
</dbReference>
<protein>
    <recommendedName>
        <fullName evidence="10">Carboxylic ester hydrolase</fullName>
        <ecNumber evidence="10">3.1.1.-</ecNumber>
    </recommendedName>
</protein>
<gene>
    <name evidence="11" type="ORF">D9758_016679</name>
</gene>
<evidence type="ECO:0000313" key="11">
    <source>
        <dbReference type="EMBL" id="KAF5337536.1"/>
    </source>
</evidence>
<evidence type="ECO:0000256" key="4">
    <source>
        <dbReference type="ARBA" id="ARBA00022723"/>
    </source>
</evidence>
<dbReference type="OrthoDB" id="3039123at2759"/>
<dbReference type="SUPFAM" id="SSF53474">
    <property type="entry name" value="alpha/beta-Hydrolases"/>
    <property type="match status" value="1"/>
</dbReference>
<dbReference type="Proteomes" id="UP000559256">
    <property type="component" value="Unassembled WGS sequence"/>
</dbReference>
<keyword evidence="6 10" id="KW-0378">Hydrolase</keyword>
<evidence type="ECO:0000256" key="7">
    <source>
        <dbReference type="ARBA" id="ARBA00022837"/>
    </source>
</evidence>
<evidence type="ECO:0000256" key="9">
    <source>
        <dbReference type="ARBA" id="ARBA00034075"/>
    </source>
</evidence>
<keyword evidence="2" id="KW-0719">Serine esterase</keyword>
<dbReference type="PANTHER" id="PTHR33938">
    <property type="entry name" value="FERULOYL ESTERASE B-RELATED"/>
    <property type="match status" value="1"/>
</dbReference>
<keyword evidence="8" id="KW-1015">Disulfide bond</keyword>
<name>A0A8H5C9D1_9AGAR</name>
<organism evidence="11 12">
    <name type="scientific">Tetrapyrgos nigripes</name>
    <dbReference type="NCBI Taxonomy" id="182062"/>
    <lineage>
        <taxon>Eukaryota</taxon>
        <taxon>Fungi</taxon>
        <taxon>Dikarya</taxon>
        <taxon>Basidiomycota</taxon>
        <taxon>Agaricomycotina</taxon>
        <taxon>Agaricomycetes</taxon>
        <taxon>Agaricomycetidae</taxon>
        <taxon>Agaricales</taxon>
        <taxon>Marasmiineae</taxon>
        <taxon>Marasmiaceae</taxon>
        <taxon>Tetrapyrgos</taxon>
    </lineage>
</organism>
<proteinExistence type="inferred from homology"/>
<evidence type="ECO:0000256" key="5">
    <source>
        <dbReference type="ARBA" id="ARBA00022729"/>
    </source>
</evidence>
<feature type="signal peptide" evidence="10">
    <location>
        <begin position="1"/>
        <end position="27"/>
    </location>
</feature>
<dbReference type="EMBL" id="JAACJM010000215">
    <property type="protein sequence ID" value="KAF5337536.1"/>
    <property type="molecule type" value="Genomic_DNA"/>
</dbReference>
<keyword evidence="7" id="KW-0106">Calcium</keyword>
<evidence type="ECO:0000256" key="2">
    <source>
        <dbReference type="ARBA" id="ARBA00022487"/>
    </source>
</evidence>
<keyword evidence="3" id="KW-0858">Xylan degradation</keyword>
<dbReference type="InterPro" id="IPR029058">
    <property type="entry name" value="AB_hydrolase_fold"/>
</dbReference>
<evidence type="ECO:0000256" key="1">
    <source>
        <dbReference type="ARBA" id="ARBA00006249"/>
    </source>
</evidence>
<sequence>MSSYVLSQRLLLLWTFISLFFHGLVTSQPPPNFDFDSTCSSVTSSISLPNTTVFFSSLIPAGSNITFPDSDPTCQPPGSSQIVPADTCRITMFVATSNVSGIHMEAWLPRNWTGRFLSTGNGGLGGCIQYADMAYGSALGFATVGANNGHNGTSGAAFLNAPEVLADFVFRSIHTNVLVGKELTHRFFGVPHTKSYYLGCSTGGRQGLKSVQDFPEDFDGIVAGAAAADHNHLLARSPHFFLLTGSPDSPSFLTIDQWVNVVHPDVLKQCDEIDGVKDGIIEVPDLCEYDPSGLVCREEEGQQEQNTSCITAEQAKTVKEVYKPLFIFGKFAYPRFQFGAEGAMSPLLFGGQVSTIAADWFRFVAFSDPNLNVSTLKQSSWALIQKQDNFSVSTWKANISTFKNRNGKLLTYHGQTDQIISPINSERYYSRVRRHMDLTLEEQDTFYRLFRISGMNHCAGGPGAWEVGQTLDGAADDVRLGSLSLDPERNVLTAMVRWVEEGMAPDTILGTKFVNDDPRQGVQFSRRHCRFPLKTTYDGIGDPAKPKSWSCQ</sequence>
<dbReference type="InterPro" id="IPR011118">
    <property type="entry name" value="Tannase/feruloyl_esterase"/>
</dbReference>
<evidence type="ECO:0000256" key="3">
    <source>
        <dbReference type="ARBA" id="ARBA00022651"/>
    </source>
</evidence>
<dbReference type="EC" id="3.1.1.-" evidence="10"/>
<dbReference type="AlphaFoldDB" id="A0A8H5C9D1"/>
<keyword evidence="4" id="KW-0479">Metal-binding</keyword>
<dbReference type="GO" id="GO:0046872">
    <property type="term" value="F:metal ion binding"/>
    <property type="evidence" value="ECO:0007669"/>
    <property type="project" value="UniProtKB-KW"/>
</dbReference>
<dbReference type="GO" id="GO:0045493">
    <property type="term" value="P:xylan catabolic process"/>
    <property type="evidence" value="ECO:0007669"/>
    <property type="project" value="UniProtKB-KW"/>
</dbReference>
<keyword evidence="3" id="KW-0624">Polysaccharide degradation</keyword>
<evidence type="ECO:0000313" key="12">
    <source>
        <dbReference type="Proteomes" id="UP000559256"/>
    </source>
</evidence>
<accession>A0A8H5C9D1</accession>
<dbReference type="GO" id="GO:0030600">
    <property type="term" value="F:feruloyl esterase activity"/>
    <property type="evidence" value="ECO:0007669"/>
    <property type="project" value="UniProtKB-EC"/>
</dbReference>
<reference evidence="11 12" key="1">
    <citation type="journal article" date="2020" name="ISME J.">
        <title>Uncovering the hidden diversity of litter-decomposition mechanisms in mushroom-forming fungi.</title>
        <authorList>
            <person name="Floudas D."/>
            <person name="Bentzer J."/>
            <person name="Ahren D."/>
            <person name="Johansson T."/>
            <person name="Persson P."/>
            <person name="Tunlid A."/>
        </authorList>
    </citation>
    <scope>NUCLEOTIDE SEQUENCE [LARGE SCALE GENOMIC DNA]</scope>
    <source>
        <strain evidence="11 12">CBS 291.85</strain>
    </source>
</reference>
<comment type="similarity">
    <text evidence="1 10">Belongs to the tannase family.</text>
</comment>
<feature type="chain" id="PRO_5034860528" description="Carboxylic ester hydrolase" evidence="10">
    <location>
        <begin position="28"/>
        <end position="552"/>
    </location>
</feature>
<comment type="caution">
    <text evidence="11">The sequence shown here is derived from an EMBL/GenBank/DDBJ whole genome shotgun (WGS) entry which is preliminary data.</text>
</comment>
<comment type="catalytic activity">
    <reaction evidence="9">
        <text>feruloyl-polysaccharide + H2O = ferulate + polysaccharide.</text>
        <dbReference type="EC" id="3.1.1.73"/>
    </reaction>
</comment>
<keyword evidence="3" id="KW-0119">Carbohydrate metabolism</keyword>
<keyword evidence="5 10" id="KW-0732">Signal</keyword>
<evidence type="ECO:0000256" key="6">
    <source>
        <dbReference type="ARBA" id="ARBA00022801"/>
    </source>
</evidence>
<evidence type="ECO:0000256" key="8">
    <source>
        <dbReference type="ARBA" id="ARBA00023157"/>
    </source>
</evidence>
<evidence type="ECO:0000256" key="10">
    <source>
        <dbReference type="RuleBase" id="RU361238"/>
    </source>
</evidence>
<dbReference type="Pfam" id="PF07519">
    <property type="entry name" value="Tannase"/>
    <property type="match status" value="1"/>
</dbReference>
<keyword evidence="12" id="KW-1185">Reference proteome</keyword>